<dbReference type="AlphaFoldDB" id="A0A0D0BG90"/>
<organism evidence="1 2">
    <name type="scientific">Suillus luteus UH-Slu-Lm8-n1</name>
    <dbReference type="NCBI Taxonomy" id="930992"/>
    <lineage>
        <taxon>Eukaryota</taxon>
        <taxon>Fungi</taxon>
        <taxon>Dikarya</taxon>
        <taxon>Basidiomycota</taxon>
        <taxon>Agaricomycotina</taxon>
        <taxon>Agaricomycetes</taxon>
        <taxon>Agaricomycetidae</taxon>
        <taxon>Boletales</taxon>
        <taxon>Suillineae</taxon>
        <taxon>Suillaceae</taxon>
        <taxon>Suillus</taxon>
    </lineage>
</organism>
<evidence type="ECO:0000313" key="1">
    <source>
        <dbReference type="EMBL" id="KIK45112.1"/>
    </source>
</evidence>
<keyword evidence="2" id="KW-1185">Reference proteome</keyword>
<dbReference type="HOGENOM" id="CLU_2741746_0_0_1"/>
<name>A0A0D0BG90_9AGAM</name>
<gene>
    <name evidence="1" type="ORF">CY34DRAFT_801963</name>
</gene>
<reference evidence="1 2" key="1">
    <citation type="submission" date="2014-04" db="EMBL/GenBank/DDBJ databases">
        <authorList>
            <consortium name="DOE Joint Genome Institute"/>
            <person name="Kuo A."/>
            <person name="Ruytinx J."/>
            <person name="Rineau F."/>
            <person name="Colpaert J."/>
            <person name="Kohler A."/>
            <person name="Nagy L.G."/>
            <person name="Floudas D."/>
            <person name="Copeland A."/>
            <person name="Barry K.W."/>
            <person name="Cichocki N."/>
            <person name="Veneault-Fourrey C."/>
            <person name="LaButti K."/>
            <person name="Lindquist E.A."/>
            <person name="Lipzen A."/>
            <person name="Lundell T."/>
            <person name="Morin E."/>
            <person name="Murat C."/>
            <person name="Sun H."/>
            <person name="Tunlid A."/>
            <person name="Henrissat B."/>
            <person name="Grigoriev I.V."/>
            <person name="Hibbett D.S."/>
            <person name="Martin F."/>
            <person name="Nordberg H.P."/>
            <person name="Cantor M.N."/>
            <person name="Hua S.X."/>
        </authorList>
    </citation>
    <scope>NUCLEOTIDE SEQUENCE [LARGE SCALE GENOMIC DNA]</scope>
    <source>
        <strain evidence="1 2">UH-Slu-Lm8-n1</strain>
    </source>
</reference>
<proteinExistence type="predicted"/>
<dbReference type="InParanoid" id="A0A0D0BG90"/>
<protein>
    <submittedName>
        <fullName evidence="1">Uncharacterized protein</fullName>
    </submittedName>
</protein>
<sequence length="71" mass="7922">MAAIVITKTVDRMFDWIITRYEQRSSISPSTTSTSSMRTIFSVHSFYAITRMRFGSMLRVVCHPGGAGASD</sequence>
<dbReference type="EMBL" id="KN835178">
    <property type="protein sequence ID" value="KIK45112.1"/>
    <property type="molecule type" value="Genomic_DNA"/>
</dbReference>
<dbReference type="Proteomes" id="UP000054485">
    <property type="component" value="Unassembled WGS sequence"/>
</dbReference>
<reference evidence="2" key="2">
    <citation type="submission" date="2015-01" db="EMBL/GenBank/DDBJ databases">
        <title>Evolutionary Origins and Diversification of the Mycorrhizal Mutualists.</title>
        <authorList>
            <consortium name="DOE Joint Genome Institute"/>
            <consortium name="Mycorrhizal Genomics Consortium"/>
            <person name="Kohler A."/>
            <person name="Kuo A."/>
            <person name="Nagy L.G."/>
            <person name="Floudas D."/>
            <person name="Copeland A."/>
            <person name="Barry K.W."/>
            <person name="Cichocki N."/>
            <person name="Veneault-Fourrey C."/>
            <person name="LaButti K."/>
            <person name="Lindquist E.A."/>
            <person name="Lipzen A."/>
            <person name="Lundell T."/>
            <person name="Morin E."/>
            <person name="Murat C."/>
            <person name="Riley R."/>
            <person name="Ohm R."/>
            <person name="Sun H."/>
            <person name="Tunlid A."/>
            <person name="Henrissat B."/>
            <person name="Grigoriev I.V."/>
            <person name="Hibbett D.S."/>
            <person name="Martin F."/>
        </authorList>
    </citation>
    <scope>NUCLEOTIDE SEQUENCE [LARGE SCALE GENOMIC DNA]</scope>
    <source>
        <strain evidence="2">UH-Slu-Lm8-n1</strain>
    </source>
</reference>
<evidence type="ECO:0000313" key="2">
    <source>
        <dbReference type="Proteomes" id="UP000054485"/>
    </source>
</evidence>
<accession>A0A0D0BG90</accession>